<protein>
    <submittedName>
        <fullName evidence="1">Uncharacterized protein</fullName>
    </submittedName>
</protein>
<accession>A0ABD0J471</accession>
<sequence>DFRHKPIGDAWRILRLLSAVPISPYLPLPPNLSTMTGGAKRAREVYGFSIDLQCLVSTEMEQR</sequence>
<organism evidence="1 2">
    <name type="scientific">Batillaria attramentaria</name>
    <dbReference type="NCBI Taxonomy" id="370345"/>
    <lineage>
        <taxon>Eukaryota</taxon>
        <taxon>Metazoa</taxon>
        <taxon>Spiralia</taxon>
        <taxon>Lophotrochozoa</taxon>
        <taxon>Mollusca</taxon>
        <taxon>Gastropoda</taxon>
        <taxon>Caenogastropoda</taxon>
        <taxon>Sorbeoconcha</taxon>
        <taxon>Cerithioidea</taxon>
        <taxon>Batillariidae</taxon>
        <taxon>Batillaria</taxon>
    </lineage>
</organism>
<dbReference type="AlphaFoldDB" id="A0ABD0J471"/>
<dbReference type="EMBL" id="JACVVK020000660">
    <property type="protein sequence ID" value="KAK7458973.1"/>
    <property type="molecule type" value="Genomic_DNA"/>
</dbReference>
<reference evidence="1 2" key="1">
    <citation type="journal article" date="2023" name="Sci. Data">
        <title>Genome assembly of the Korean intertidal mud-creeper Batillaria attramentaria.</title>
        <authorList>
            <person name="Patra A.K."/>
            <person name="Ho P.T."/>
            <person name="Jun S."/>
            <person name="Lee S.J."/>
            <person name="Kim Y."/>
            <person name="Won Y.J."/>
        </authorList>
    </citation>
    <scope>NUCLEOTIDE SEQUENCE [LARGE SCALE GENOMIC DNA]</scope>
    <source>
        <strain evidence="1">Wonlab-2016</strain>
    </source>
</reference>
<name>A0ABD0J471_9CAEN</name>
<gene>
    <name evidence="1" type="ORF">BaRGS_00039029</name>
</gene>
<dbReference type="Proteomes" id="UP001519460">
    <property type="component" value="Unassembled WGS sequence"/>
</dbReference>
<evidence type="ECO:0000313" key="1">
    <source>
        <dbReference type="EMBL" id="KAK7458973.1"/>
    </source>
</evidence>
<feature type="non-terminal residue" evidence="1">
    <location>
        <position position="1"/>
    </location>
</feature>
<keyword evidence="2" id="KW-1185">Reference proteome</keyword>
<proteinExistence type="predicted"/>
<evidence type="ECO:0000313" key="2">
    <source>
        <dbReference type="Proteomes" id="UP001519460"/>
    </source>
</evidence>
<comment type="caution">
    <text evidence="1">The sequence shown here is derived from an EMBL/GenBank/DDBJ whole genome shotgun (WGS) entry which is preliminary data.</text>
</comment>